<dbReference type="EMBL" id="AMQM01000598">
    <property type="status" value="NOT_ANNOTATED_CDS"/>
    <property type="molecule type" value="Genomic_DNA"/>
</dbReference>
<dbReference type="Proteomes" id="UP000015101">
    <property type="component" value="Unassembled WGS sequence"/>
</dbReference>
<dbReference type="SUPFAM" id="SSF48350">
    <property type="entry name" value="GTPase activation domain, GAP"/>
    <property type="match status" value="1"/>
</dbReference>
<dbReference type="OrthoDB" id="10264848at2759"/>
<keyword evidence="4" id="KW-1185">Reference proteome</keyword>
<name>T1FY20_HELRO</name>
<dbReference type="OMA" id="DTHCISS"/>
<gene>
    <name evidence="3" type="primary">20213718</name>
    <name evidence="2" type="ORF">HELRODRAFT_64951</name>
</gene>
<evidence type="ECO:0000313" key="4">
    <source>
        <dbReference type="Proteomes" id="UP000015101"/>
    </source>
</evidence>
<dbReference type="CTD" id="20213718"/>
<proteinExistence type="predicted"/>
<reference evidence="3" key="3">
    <citation type="submission" date="2015-06" db="UniProtKB">
        <authorList>
            <consortium name="EnsemblMetazoa"/>
        </authorList>
    </citation>
    <scope>IDENTIFICATION</scope>
</reference>
<dbReference type="KEGG" id="hro:HELRODRAFT_64951"/>
<reference evidence="4" key="1">
    <citation type="submission" date="2012-12" db="EMBL/GenBank/DDBJ databases">
        <authorList>
            <person name="Hellsten U."/>
            <person name="Grimwood J."/>
            <person name="Chapman J.A."/>
            <person name="Shapiro H."/>
            <person name="Aerts A."/>
            <person name="Otillar R.P."/>
            <person name="Terry A.Y."/>
            <person name="Boore J.L."/>
            <person name="Simakov O."/>
            <person name="Marletaz F."/>
            <person name="Cho S.-J."/>
            <person name="Edsinger-Gonzales E."/>
            <person name="Havlak P."/>
            <person name="Kuo D.-H."/>
            <person name="Larsson T."/>
            <person name="Lv J."/>
            <person name="Arendt D."/>
            <person name="Savage R."/>
            <person name="Osoegawa K."/>
            <person name="de Jong P."/>
            <person name="Lindberg D.R."/>
            <person name="Seaver E.C."/>
            <person name="Weisblat D.A."/>
            <person name="Putnam N.H."/>
            <person name="Grigoriev I.V."/>
            <person name="Rokhsar D.S."/>
        </authorList>
    </citation>
    <scope>NUCLEOTIDE SEQUENCE</scope>
</reference>
<dbReference type="eggNOG" id="KOG2319">
    <property type="taxonomic scope" value="Eukaryota"/>
</dbReference>
<sequence>MAASVGCTSTHQKGPANILNNSSFRSELLEVAHHLKNEKSFVGNEKENIKKLYSLVDNSSMKVHQLNMSVHQQRCLLNDLITGSCRVTPQICCSRFNSLSKANFIDGYKFLTHHELRVGRFLKSFRGNPKLVALCISELESSKEACCVEHFVRVVMLQLYEGLITHEDEVLAGRMLQHLFLFQIQKHSTNSLKHFLKSETAFNIAYRLYTECLSSSKTFLTAAFHSPTISLLSEDEWYFDVDVSSCIARLGPAEALRRFGQASSEDYDVKVKVHHTRLMDKLVYFTKLFIESLKSCHSIFPKSLARIFKNIYKVFSTSQHLSQQQQQDGNHNEANWDKALLNMVLNSFICLAICDPQFGGVVSDTPISEVSRHNLRQIAHIIQNLCLSTVDDVDVPACELYDKFDKV</sequence>
<dbReference type="HOGENOM" id="CLU_040753_0_0_1"/>
<dbReference type="InParanoid" id="T1FY20"/>
<dbReference type="AlphaFoldDB" id="T1FY20"/>
<evidence type="ECO:0000313" key="2">
    <source>
        <dbReference type="EMBL" id="ESO06286.1"/>
    </source>
</evidence>
<dbReference type="EMBL" id="KB096324">
    <property type="protein sequence ID" value="ESO06286.1"/>
    <property type="molecule type" value="Genomic_DNA"/>
</dbReference>
<dbReference type="EnsemblMetazoa" id="HelroT64951">
    <property type="protein sequence ID" value="HelroP64951"/>
    <property type="gene ID" value="HelroG64951"/>
</dbReference>
<dbReference type="Gene3D" id="1.10.506.10">
    <property type="entry name" value="GTPase Activation - p120gap, domain 1"/>
    <property type="match status" value="1"/>
</dbReference>
<evidence type="ECO:0000313" key="3">
    <source>
        <dbReference type="EnsemblMetazoa" id="HelroP64951"/>
    </source>
</evidence>
<dbReference type="PROSITE" id="PS50018">
    <property type="entry name" value="RAS_GTPASE_ACTIV_2"/>
    <property type="match status" value="1"/>
</dbReference>
<dbReference type="Pfam" id="PF00616">
    <property type="entry name" value="RasGAP"/>
    <property type="match status" value="1"/>
</dbReference>
<dbReference type="InterPro" id="IPR001936">
    <property type="entry name" value="RasGAP_dom"/>
</dbReference>
<dbReference type="GeneID" id="20213718"/>
<reference evidence="2 4" key="2">
    <citation type="journal article" date="2013" name="Nature">
        <title>Insights into bilaterian evolution from three spiralian genomes.</title>
        <authorList>
            <person name="Simakov O."/>
            <person name="Marletaz F."/>
            <person name="Cho S.J."/>
            <person name="Edsinger-Gonzales E."/>
            <person name="Havlak P."/>
            <person name="Hellsten U."/>
            <person name="Kuo D.H."/>
            <person name="Larsson T."/>
            <person name="Lv J."/>
            <person name="Arendt D."/>
            <person name="Savage R."/>
            <person name="Osoegawa K."/>
            <person name="de Jong P."/>
            <person name="Grimwood J."/>
            <person name="Chapman J.A."/>
            <person name="Shapiro H."/>
            <person name="Aerts A."/>
            <person name="Otillar R.P."/>
            <person name="Terry A.Y."/>
            <person name="Boore J.L."/>
            <person name="Grigoriev I.V."/>
            <person name="Lindberg D.R."/>
            <person name="Seaver E.C."/>
            <person name="Weisblat D.A."/>
            <person name="Putnam N.H."/>
            <person name="Rokhsar D.S."/>
        </authorList>
    </citation>
    <scope>NUCLEOTIDE SEQUENCE</scope>
</reference>
<accession>T1FY20</accession>
<dbReference type="RefSeq" id="XP_009015654.1">
    <property type="nucleotide sequence ID" value="XM_009017406.1"/>
</dbReference>
<dbReference type="InterPro" id="IPR008936">
    <property type="entry name" value="Rho_GTPase_activation_prot"/>
</dbReference>
<feature type="domain" description="Ras-GAP" evidence="1">
    <location>
        <begin position="175"/>
        <end position="387"/>
    </location>
</feature>
<protein>
    <recommendedName>
        <fullName evidence="1">Ras-GAP domain-containing protein</fullName>
    </recommendedName>
</protein>
<evidence type="ECO:0000259" key="1">
    <source>
        <dbReference type="PROSITE" id="PS50018"/>
    </source>
</evidence>
<dbReference type="STRING" id="6412.T1FY20"/>
<organism evidence="3 4">
    <name type="scientific">Helobdella robusta</name>
    <name type="common">Californian leech</name>
    <dbReference type="NCBI Taxonomy" id="6412"/>
    <lineage>
        <taxon>Eukaryota</taxon>
        <taxon>Metazoa</taxon>
        <taxon>Spiralia</taxon>
        <taxon>Lophotrochozoa</taxon>
        <taxon>Annelida</taxon>
        <taxon>Clitellata</taxon>
        <taxon>Hirudinea</taxon>
        <taxon>Rhynchobdellida</taxon>
        <taxon>Glossiphoniidae</taxon>
        <taxon>Helobdella</taxon>
    </lineage>
</organism>